<reference evidence="2 3" key="1">
    <citation type="submission" date="2014-12" db="EMBL/GenBank/DDBJ databases">
        <title>Genome sequencing of Microbacterium hominis TPW29.</title>
        <authorList>
            <person name="Tan P.W."/>
            <person name="Chan K.-G."/>
        </authorList>
    </citation>
    <scope>NUCLEOTIDE SEQUENCE [LARGE SCALE GENOMIC DNA]</scope>
    <source>
        <strain evidence="2 3">TPW29</strain>
    </source>
</reference>
<evidence type="ECO:0000256" key="1">
    <source>
        <dbReference type="SAM" id="Phobius"/>
    </source>
</evidence>
<gene>
    <name evidence="2" type="ORF">RM52_05745</name>
</gene>
<comment type="caution">
    <text evidence="2">The sequence shown here is derived from an EMBL/GenBank/DDBJ whole genome shotgun (WGS) entry which is preliminary data.</text>
</comment>
<keyword evidence="1" id="KW-1133">Transmembrane helix</keyword>
<dbReference type="RefSeq" id="WP_039414208.1">
    <property type="nucleotide sequence ID" value="NZ_JWSZ01000007.1"/>
</dbReference>
<dbReference type="Proteomes" id="UP000031202">
    <property type="component" value="Unassembled WGS sequence"/>
</dbReference>
<protein>
    <submittedName>
        <fullName evidence="2">Uncharacterized protein</fullName>
    </submittedName>
</protein>
<keyword evidence="1" id="KW-0472">Membrane</keyword>
<feature type="transmembrane region" description="Helical" evidence="1">
    <location>
        <begin position="215"/>
        <end position="239"/>
    </location>
</feature>
<feature type="transmembrane region" description="Helical" evidence="1">
    <location>
        <begin position="259"/>
        <end position="280"/>
    </location>
</feature>
<evidence type="ECO:0000313" key="3">
    <source>
        <dbReference type="Proteomes" id="UP000031202"/>
    </source>
</evidence>
<name>A0A0B4DWA4_9MICO</name>
<accession>A0A0B4DWA4</accession>
<dbReference type="EMBL" id="JWSZ01000007">
    <property type="protein sequence ID" value="KIC58533.1"/>
    <property type="molecule type" value="Genomic_DNA"/>
</dbReference>
<keyword evidence="1" id="KW-0812">Transmembrane</keyword>
<organism evidence="2 3">
    <name type="scientific">Microbacterium hominis</name>
    <dbReference type="NCBI Taxonomy" id="162426"/>
    <lineage>
        <taxon>Bacteria</taxon>
        <taxon>Bacillati</taxon>
        <taxon>Actinomycetota</taxon>
        <taxon>Actinomycetes</taxon>
        <taxon>Micrococcales</taxon>
        <taxon>Microbacteriaceae</taxon>
        <taxon>Microbacterium</taxon>
    </lineage>
</organism>
<evidence type="ECO:0000313" key="2">
    <source>
        <dbReference type="EMBL" id="KIC58533.1"/>
    </source>
</evidence>
<dbReference type="AlphaFoldDB" id="A0A0B4DWA4"/>
<sequence length="454" mass="48426">MDLPETIAPIPGDPSAIRWRASQYAQTADAILESVSGLRTAIAETRNHRSDALDVLAENAGTVADKLATLENRYRVASESLTDFAGDLESAQQQAAPLVAENRDASAQLTYASARIRQYEQQRLTTTDPNEMVELNQELIRLHSRANTQRSTLNSAQARFTSIVETLRQSGRDAASRLRTTTDGDGLNDSLLDNITGWVQEHAEILKAIRQVLQVITTALSVLSFVFPVLAPFALAAGLLTAGLGLLLAAAGEISWVDFGLDVLAVATLGVGAIASKGVGQVVNLMRANRLAVVTNALPQATSRGFSAASRLVNNSFDNVLGGALTTVKTPLPGLTLGERSPEFLRRAVELITKKGGNNADFLRLLQNPTVTGSNATIDSLIALGQTHRFTAQLAGGVNMVLHQADSTLGDRIPSLLNALPDTFTDNVVGDALRGASDWYNHDVQDASTWRVGS</sequence>
<proteinExistence type="predicted"/>